<sequence length="103" mass="12011">MEWIIRWMQWMKSLGMDYTQQFGIPISEPALSRYIPMPQASEEWKEEEEDDDEEGEEKLIIDNDFNEMFRLEQPSNEGVKIRTPRCMSPTSSAGARAATQYTG</sequence>
<evidence type="ECO:0000256" key="1">
    <source>
        <dbReference type="SAM" id="MobiDB-lite"/>
    </source>
</evidence>
<name>A0ABR0N3L1_GOSAR</name>
<evidence type="ECO:0000313" key="3">
    <source>
        <dbReference type="Proteomes" id="UP001358586"/>
    </source>
</evidence>
<dbReference type="EMBL" id="JARKNE010000011">
    <property type="protein sequence ID" value="KAK5785135.1"/>
    <property type="molecule type" value="Genomic_DNA"/>
</dbReference>
<feature type="region of interest" description="Disordered" evidence="1">
    <location>
        <begin position="74"/>
        <end position="103"/>
    </location>
</feature>
<organism evidence="2 3">
    <name type="scientific">Gossypium arboreum</name>
    <name type="common">Tree cotton</name>
    <name type="synonym">Gossypium nanking</name>
    <dbReference type="NCBI Taxonomy" id="29729"/>
    <lineage>
        <taxon>Eukaryota</taxon>
        <taxon>Viridiplantae</taxon>
        <taxon>Streptophyta</taxon>
        <taxon>Embryophyta</taxon>
        <taxon>Tracheophyta</taxon>
        <taxon>Spermatophyta</taxon>
        <taxon>Magnoliopsida</taxon>
        <taxon>eudicotyledons</taxon>
        <taxon>Gunneridae</taxon>
        <taxon>Pentapetalae</taxon>
        <taxon>rosids</taxon>
        <taxon>malvids</taxon>
        <taxon>Malvales</taxon>
        <taxon>Malvaceae</taxon>
        <taxon>Malvoideae</taxon>
        <taxon>Gossypium</taxon>
    </lineage>
</organism>
<comment type="caution">
    <text evidence="2">The sequence shown here is derived from an EMBL/GenBank/DDBJ whole genome shotgun (WGS) entry which is preliminary data.</text>
</comment>
<feature type="compositionally biased region" description="Polar residues" evidence="1">
    <location>
        <begin position="88"/>
        <end position="103"/>
    </location>
</feature>
<gene>
    <name evidence="2" type="ORF">PVK06_039687</name>
</gene>
<dbReference type="Proteomes" id="UP001358586">
    <property type="component" value="Chromosome 11"/>
</dbReference>
<protein>
    <submittedName>
        <fullName evidence="2">Uncharacterized protein</fullName>
    </submittedName>
</protein>
<evidence type="ECO:0000313" key="2">
    <source>
        <dbReference type="EMBL" id="KAK5785135.1"/>
    </source>
</evidence>
<keyword evidence="3" id="KW-1185">Reference proteome</keyword>
<proteinExistence type="predicted"/>
<accession>A0ABR0N3L1</accession>
<reference evidence="2 3" key="1">
    <citation type="submission" date="2023-03" db="EMBL/GenBank/DDBJ databases">
        <title>WGS of Gossypium arboreum.</title>
        <authorList>
            <person name="Yu D."/>
        </authorList>
    </citation>
    <scope>NUCLEOTIDE SEQUENCE [LARGE SCALE GENOMIC DNA]</scope>
    <source>
        <tissue evidence="2">Leaf</tissue>
    </source>
</reference>